<dbReference type="InterPro" id="IPR003718">
    <property type="entry name" value="OsmC/Ohr_fam"/>
</dbReference>
<dbReference type="RefSeq" id="WP_095085384.1">
    <property type="nucleotide sequence ID" value="NZ_BMDM01000009.1"/>
</dbReference>
<dbReference type="InterPro" id="IPR015946">
    <property type="entry name" value="KH_dom-like_a/b"/>
</dbReference>
<organism evidence="1 2">
    <name type="scientific">Mammaliicoccus stepanovicii</name>
    <dbReference type="NCBI Taxonomy" id="643214"/>
    <lineage>
        <taxon>Bacteria</taxon>
        <taxon>Bacillati</taxon>
        <taxon>Bacillota</taxon>
        <taxon>Bacilli</taxon>
        <taxon>Bacillales</taxon>
        <taxon>Staphylococcaceae</taxon>
        <taxon>Mammaliicoccus</taxon>
    </lineage>
</organism>
<gene>
    <name evidence="1" type="primary">yhfA_1</name>
    <name evidence="1" type="ORF">SAMEA4384403_00152</name>
</gene>
<dbReference type="AlphaFoldDB" id="A0A239Y8J0"/>
<dbReference type="PANTHER" id="PTHR34352">
    <property type="entry name" value="PROTEIN YHFA"/>
    <property type="match status" value="1"/>
</dbReference>
<dbReference type="Proteomes" id="UP000242084">
    <property type="component" value="Chromosome 1"/>
</dbReference>
<dbReference type="Pfam" id="PF02566">
    <property type="entry name" value="OsmC"/>
    <property type="match status" value="1"/>
</dbReference>
<proteinExistence type="predicted"/>
<evidence type="ECO:0000313" key="1">
    <source>
        <dbReference type="EMBL" id="SNV55187.1"/>
    </source>
</evidence>
<dbReference type="EMBL" id="LT906462">
    <property type="protein sequence ID" value="SNV55187.1"/>
    <property type="molecule type" value="Genomic_DNA"/>
</dbReference>
<dbReference type="Gene3D" id="3.30.300.20">
    <property type="match status" value="1"/>
</dbReference>
<name>A0A239Y8J0_9STAP</name>
<dbReference type="SUPFAM" id="SSF82784">
    <property type="entry name" value="OsmC-like"/>
    <property type="match status" value="1"/>
</dbReference>
<reference evidence="1 2" key="1">
    <citation type="submission" date="2017-06" db="EMBL/GenBank/DDBJ databases">
        <authorList>
            <consortium name="Pathogen Informatics"/>
        </authorList>
    </citation>
    <scope>NUCLEOTIDE SEQUENCE [LARGE SCALE GENOMIC DNA]</scope>
    <source>
        <strain evidence="1 2">NCTC13839</strain>
    </source>
</reference>
<dbReference type="KEGG" id="sste:SAMEA4384403_0152"/>
<accession>A0A239Y8J0</accession>
<dbReference type="PANTHER" id="PTHR34352:SF1">
    <property type="entry name" value="PROTEIN YHFA"/>
    <property type="match status" value="1"/>
</dbReference>
<sequence length="140" mass="15989">MKSKGIWKKNKAFTIKGESTGYEIVTSPQDDELEDFSARPMEILLNGIIGCMGASICNIMRHHMNKVEDFEIVADGIRAEVDPKYYTHIDFYINIKGDIQAKEIKRATKLSEEKYCSAINSVKATTKYYIKLNDKDLEID</sequence>
<keyword evidence="2" id="KW-1185">Reference proteome</keyword>
<protein>
    <submittedName>
        <fullName evidence="1">OsmC-like protein</fullName>
    </submittedName>
</protein>
<evidence type="ECO:0000313" key="2">
    <source>
        <dbReference type="Proteomes" id="UP000242084"/>
    </source>
</evidence>
<dbReference type="InterPro" id="IPR036102">
    <property type="entry name" value="OsmC/Ohrsf"/>
</dbReference>
<dbReference type="OrthoDB" id="9804010at2"/>